<keyword evidence="3" id="KW-1185">Reference proteome</keyword>
<sequence length="162" mass="17491">MGFYARRIFPFLVDYALRNQEAAACRARLVPLAHGTVLEVGIGSGLNAPFYTAQVDQVVGIDPSPALLGKARGRLGASAAPILLACAFAESIPLASGSIDTVVMTWTLCSLRDPRAGLDEIRRVLRPDGQLLFIEHGLAPDADVARWQRRLDPLRTRISSSP</sequence>
<dbReference type="InterPro" id="IPR029063">
    <property type="entry name" value="SAM-dependent_MTases_sf"/>
</dbReference>
<keyword evidence="2" id="KW-0489">Methyltransferase</keyword>
<evidence type="ECO:0000313" key="2">
    <source>
        <dbReference type="EMBL" id="MFC6791719.1"/>
    </source>
</evidence>
<dbReference type="CDD" id="cd02440">
    <property type="entry name" value="AdoMet_MTases"/>
    <property type="match status" value="1"/>
</dbReference>
<dbReference type="InterPro" id="IPR013216">
    <property type="entry name" value="Methyltransf_11"/>
</dbReference>
<reference evidence="3" key="1">
    <citation type="journal article" date="2019" name="Int. J. Syst. Evol. Microbiol.">
        <title>The Global Catalogue of Microorganisms (GCM) 10K type strain sequencing project: providing services to taxonomists for standard genome sequencing and annotation.</title>
        <authorList>
            <consortium name="The Broad Institute Genomics Platform"/>
            <consortium name="The Broad Institute Genome Sequencing Center for Infectious Disease"/>
            <person name="Wu L."/>
            <person name="Ma J."/>
        </authorList>
    </citation>
    <scope>NUCLEOTIDE SEQUENCE [LARGE SCALE GENOMIC DNA]</scope>
    <source>
        <strain evidence="3">CCUG 48316</strain>
    </source>
</reference>
<dbReference type="Pfam" id="PF08241">
    <property type="entry name" value="Methyltransf_11"/>
    <property type="match status" value="1"/>
</dbReference>
<evidence type="ECO:0000259" key="1">
    <source>
        <dbReference type="Pfam" id="PF08241"/>
    </source>
</evidence>
<dbReference type="EMBL" id="JBHSWN010000001">
    <property type="protein sequence ID" value="MFC6791719.1"/>
    <property type="molecule type" value="Genomic_DNA"/>
</dbReference>
<dbReference type="Gene3D" id="3.40.50.150">
    <property type="entry name" value="Vaccinia Virus protein VP39"/>
    <property type="match status" value="1"/>
</dbReference>
<dbReference type="GO" id="GO:0032259">
    <property type="term" value="P:methylation"/>
    <property type="evidence" value="ECO:0007669"/>
    <property type="project" value="UniProtKB-KW"/>
</dbReference>
<accession>A0ABW2BPD3</accession>
<keyword evidence="2" id="KW-0808">Transferase</keyword>
<dbReference type="GO" id="GO:0008168">
    <property type="term" value="F:methyltransferase activity"/>
    <property type="evidence" value="ECO:0007669"/>
    <property type="project" value="UniProtKB-KW"/>
</dbReference>
<organism evidence="2 3">
    <name type="scientific">Methylobacterium komagatae</name>
    <dbReference type="NCBI Taxonomy" id="374425"/>
    <lineage>
        <taxon>Bacteria</taxon>
        <taxon>Pseudomonadati</taxon>
        <taxon>Pseudomonadota</taxon>
        <taxon>Alphaproteobacteria</taxon>
        <taxon>Hyphomicrobiales</taxon>
        <taxon>Methylobacteriaceae</taxon>
        <taxon>Methylobacterium</taxon>
    </lineage>
</organism>
<protein>
    <submittedName>
        <fullName evidence="2">Class I SAM-dependent methyltransferase</fullName>
        <ecNumber evidence="2">2.1.1.-</ecNumber>
    </submittedName>
</protein>
<comment type="caution">
    <text evidence="2">The sequence shown here is derived from an EMBL/GenBank/DDBJ whole genome shotgun (WGS) entry which is preliminary data.</text>
</comment>
<dbReference type="InterPro" id="IPR052356">
    <property type="entry name" value="Thiol_S-MT"/>
</dbReference>
<dbReference type="RefSeq" id="WP_378972865.1">
    <property type="nucleotide sequence ID" value="NZ_JBHSWN010000001.1"/>
</dbReference>
<evidence type="ECO:0000313" key="3">
    <source>
        <dbReference type="Proteomes" id="UP001596292"/>
    </source>
</evidence>
<gene>
    <name evidence="2" type="ORF">ACFQE0_20245</name>
</gene>
<dbReference type="PANTHER" id="PTHR45036">
    <property type="entry name" value="METHYLTRANSFERASE LIKE 7B"/>
    <property type="match status" value="1"/>
</dbReference>
<feature type="domain" description="Methyltransferase type 11" evidence="1">
    <location>
        <begin position="38"/>
        <end position="133"/>
    </location>
</feature>
<dbReference type="EC" id="2.1.1.-" evidence="2"/>
<dbReference type="SUPFAM" id="SSF53335">
    <property type="entry name" value="S-adenosyl-L-methionine-dependent methyltransferases"/>
    <property type="match status" value="1"/>
</dbReference>
<dbReference type="Proteomes" id="UP001596292">
    <property type="component" value="Unassembled WGS sequence"/>
</dbReference>
<dbReference type="PANTHER" id="PTHR45036:SF1">
    <property type="entry name" value="METHYLTRANSFERASE LIKE 7A"/>
    <property type="match status" value="1"/>
</dbReference>
<proteinExistence type="predicted"/>
<name>A0ABW2BPD3_9HYPH</name>